<dbReference type="OrthoDB" id="5469766at2"/>
<dbReference type="RefSeq" id="WP_104981326.1">
    <property type="nucleotide sequence ID" value="NZ_CP012673.1"/>
</dbReference>
<dbReference type="InterPro" id="IPR011990">
    <property type="entry name" value="TPR-like_helical_dom_sf"/>
</dbReference>
<gene>
    <name evidence="1" type="ORF">SOCE26_039570</name>
</gene>
<protein>
    <recommendedName>
        <fullName evidence="3">Tetratricopeptide repeat protein</fullName>
    </recommendedName>
</protein>
<dbReference type="SUPFAM" id="SSF48452">
    <property type="entry name" value="TPR-like"/>
    <property type="match status" value="1"/>
</dbReference>
<dbReference type="Gene3D" id="1.25.40.10">
    <property type="entry name" value="Tetratricopeptide repeat domain"/>
    <property type="match status" value="2"/>
</dbReference>
<dbReference type="EMBL" id="CP012673">
    <property type="protein sequence ID" value="AUX42524.1"/>
    <property type="molecule type" value="Genomic_DNA"/>
</dbReference>
<organism evidence="1 2">
    <name type="scientific">Sorangium cellulosum</name>
    <name type="common">Polyangium cellulosum</name>
    <dbReference type="NCBI Taxonomy" id="56"/>
    <lineage>
        <taxon>Bacteria</taxon>
        <taxon>Pseudomonadati</taxon>
        <taxon>Myxococcota</taxon>
        <taxon>Polyangia</taxon>
        <taxon>Polyangiales</taxon>
        <taxon>Polyangiaceae</taxon>
        <taxon>Sorangium</taxon>
    </lineage>
</organism>
<evidence type="ECO:0008006" key="3">
    <source>
        <dbReference type="Google" id="ProtNLM"/>
    </source>
</evidence>
<accession>A0A2L0ETB7</accession>
<evidence type="ECO:0000313" key="2">
    <source>
        <dbReference type="Proteomes" id="UP000238348"/>
    </source>
</evidence>
<evidence type="ECO:0000313" key="1">
    <source>
        <dbReference type="EMBL" id="AUX42524.1"/>
    </source>
</evidence>
<dbReference type="Proteomes" id="UP000238348">
    <property type="component" value="Chromosome"/>
</dbReference>
<proteinExistence type="predicted"/>
<reference evidence="1 2" key="1">
    <citation type="submission" date="2015-09" db="EMBL/GenBank/DDBJ databases">
        <title>Sorangium comparison.</title>
        <authorList>
            <person name="Zaburannyi N."/>
            <person name="Bunk B."/>
            <person name="Overmann J."/>
            <person name="Mueller R."/>
        </authorList>
    </citation>
    <scope>NUCLEOTIDE SEQUENCE [LARGE SCALE GENOMIC DNA]</scope>
    <source>
        <strain evidence="1 2">So ce26</strain>
    </source>
</reference>
<dbReference type="AlphaFoldDB" id="A0A2L0ETB7"/>
<sequence>MPQEKGRRTAAQGEVNRIQGNYSEAINCFSAALSDLAEAAQSSSAAAERRERRRIWLLAHRGAAYGAMLAIEEAHKDLEDAIKARKSPYPWALAQLGEAHRLFALGCMAKLDRKDLWDHLSLSIHYFNQGIKHKPGDPWAHAHRGATYANAYWAARRLAELDFDLCMFGEPTAGGPEVLGVEVSEVLEHAVPRLLQEKPETLAKRANEDFQRAFELSPGYAWAYGFHAFQLVLEDKFESAMAQLGKAQIFDVNLRMSVQMLRNMAKLWSYQKQYDLSVKAAWLALQKNPADLVAAYFVAVGLKKQNDPTAPLAIRQTRQLLETAQVGIEYMRLSLDQLEGKLSGDKLDSELKSVLERGDIEVKSIFFHDPTWDDQENRRKAAFSR</sequence>
<name>A0A2L0ETB7_SORCE</name>